<keyword evidence="1" id="KW-0378">Hydrolase</keyword>
<dbReference type="Pfam" id="PF04555">
    <property type="entry name" value="XhoI"/>
    <property type="match status" value="1"/>
</dbReference>
<dbReference type="InterPro" id="IPR007636">
    <property type="entry name" value="Restrct_endonuc_II_XhoI"/>
</dbReference>
<dbReference type="GO" id="GO:0009307">
    <property type="term" value="P:DNA restriction-modification system"/>
    <property type="evidence" value="ECO:0007669"/>
    <property type="project" value="InterPro"/>
</dbReference>
<dbReference type="Proteomes" id="UP000183413">
    <property type="component" value="Unassembled WGS sequence"/>
</dbReference>
<name>A0A1I5YWB9_9ACTN</name>
<dbReference type="GO" id="GO:0003677">
    <property type="term" value="F:DNA binding"/>
    <property type="evidence" value="ECO:0007669"/>
    <property type="project" value="InterPro"/>
</dbReference>
<dbReference type="AlphaFoldDB" id="A0A1I5YWB9"/>
<keyword evidence="1" id="KW-0540">Nuclease</keyword>
<keyword evidence="1" id="KW-0255">Endonuclease</keyword>
<dbReference type="RefSeq" id="WP_075025072.1">
    <property type="nucleotide sequence ID" value="NZ_FOVH01000040.1"/>
</dbReference>
<dbReference type="STRING" id="1993.SAMN04489713_1402"/>
<dbReference type="GO" id="GO:0009036">
    <property type="term" value="F:type II site-specific deoxyribonuclease activity"/>
    <property type="evidence" value="ECO:0007669"/>
    <property type="project" value="InterPro"/>
</dbReference>
<accession>A0A1I5YWB9</accession>
<protein>
    <submittedName>
        <fullName evidence="1">Restriction endonuclease XhoI</fullName>
    </submittedName>
</protein>
<sequence>MAVTRQDFEDAVAAYWGAKQSQRELSKIKDAVGAGTAGSVRGGKHFDDIAALLAKFFLDAGYPPEDIRVTTSHRLELPGYYRPQKQWDLVVSHRNTLVAAFELKALGGPSFGNNYNNRVEEALGSAVDLRRAVLADLYPGEKPWLGYFFIMEDAPGSRAPVRLMEGASPVEEIWRGRSYQTRFSLFCERLMAEGLYDAVCFVTSSEKRPQPIELVESLDWKHFSAAINARITYLRELGFPVDS</sequence>
<proteinExistence type="predicted"/>
<evidence type="ECO:0000313" key="2">
    <source>
        <dbReference type="Proteomes" id="UP000183413"/>
    </source>
</evidence>
<keyword evidence="2" id="KW-1185">Reference proteome</keyword>
<gene>
    <name evidence="1" type="ORF">SAMN04489713_1402</name>
</gene>
<evidence type="ECO:0000313" key="1">
    <source>
        <dbReference type="EMBL" id="SFQ48563.1"/>
    </source>
</evidence>
<reference evidence="1 2" key="1">
    <citation type="submission" date="2016-10" db="EMBL/GenBank/DDBJ databases">
        <authorList>
            <person name="de Groot N.N."/>
        </authorList>
    </citation>
    <scope>NUCLEOTIDE SEQUENCE [LARGE SCALE GENOMIC DNA]</scope>
    <source>
        <strain evidence="1 2">DSM 43067</strain>
    </source>
</reference>
<dbReference type="EMBL" id="FOVH01000040">
    <property type="protein sequence ID" value="SFQ48563.1"/>
    <property type="molecule type" value="Genomic_DNA"/>
</dbReference>
<organism evidence="1 2">
    <name type="scientific">Actinomadura madurae</name>
    <dbReference type="NCBI Taxonomy" id="1993"/>
    <lineage>
        <taxon>Bacteria</taxon>
        <taxon>Bacillati</taxon>
        <taxon>Actinomycetota</taxon>
        <taxon>Actinomycetes</taxon>
        <taxon>Streptosporangiales</taxon>
        <taxon>Thermomonosporaceae</taxon>
        <taxon>Actinomadura</taxon>
    </lineage>
</organism>
<dbReference type="InParanoid" id="A0A1I5YWB9"/>